<dbReference type="KEGG" id="lug:FPZ22_04330"/>
<dbReference type="Proteomes" id="UP000316584">
    <property type="component" value="Chromosome"/>
</dbReference>
<keyword evidence="1" id="KW-1133">Transmembrane helix</keyword>
<dbReference type="OrthoDB" id="5767765at2"/>
<sequence length="191" mass="21168">MTEIDSRRPGAGDSAVALVQASPGARRWLFALVVLLPLVLLGLAELLDERNATAGPLLGTAAFCVLLWAVLARLTRRHRLRLDGTVLEVATTFYTRRFRRDDLDLDHARPVDLGERPEYRPMLRTNGMSLPGFRSGWYRLRNGNRALVATAGGARVLWVPTRNGHDLVLEAVDPRTLLDRLRAMAGHGASR</sequence>
<evidence type="ECO:0000256" key="1">
    <source>
        <dbReference type="SAM" id="Phobius"/>
    </source>
</evidence>
<dbReference type="AlphaFoldDB" id="A0A518N2R0"/>
<keyword evidence="3" id="KW-1185">Reference proteome</keyword>
<dbReference type="EMBL" id="CP042218">
    <property type="protein sequence ID" value="QDW66210.1"/>
    <property type="molecule type" value="Genomic_DNA"/>
</dbReference>
<feature type="transmembrane region" description="Helical" evidence="1">
    <location>
        <begin position="53"/>
        <end position="71"/>
    </location>
</feature>
<organism evidence="2 3">
    <name type="scientific">Luteimonas granuli</name>
    <dbReference type="NCBI Taxonomy" id="1176533"/>
    <lineage>
        <taxon>Bacteria</taxon>
        <taxon>Pseudomonadati</taxon>
        <taxon>Pseudomonadota</taxon>
        <taxon>Gammaproteobacteria</taxon>
        <taxon>Lysobacterales</taxon>
        <taxon>Lysobacteraceae</taxon>
        <taxon>Luteimonas</taxon>
    </lineage>
</organism>
<proteinExistence type="predicted"/>
<gene>
    <name evidence="2" type="ORF">FPZ22_04330</name>
</gene>
<evidence type="ECO:0000313" key="2">
    <source>
        <dbReference type="EMBL" id="QDW66210.1"/>
    </source>
</evidence>
<keyword evidence="1" id="KW-0472">Membrane</keyword>
<reference evidence="2 3" key="1">
    <citation type="submission" date="2019-07" db="EMBL/GenBank/DDBJ databases">
        <title>Full genome sequence of Luteimonas sp. Gr-4.</title>
        <authorList>
            <person name="Im W.-T."/>
        </authorList>
    </citation>
    <scope>NUCLEOTIDE SEQUENCE [LARGE SCALE GENOMIC DNA]</scope>
    <source>
        <strain evidence="2 3">Gr-4</strain>
    </source>
</reference>
<dbReference type="RefSeq" id="WP_144890736.1">
    <property type="nucleotide sequence ID" value="NZ_CP042218.1"/>
</dbReference>
<feature type="transmembrane region" description="Helical" evidence="1">
    <location>
        <begin position="28"/>
        <end position="47"/>
    </location>
</feature>
<protein>
    <recommendedName>
        <fullName evidence="4">Bacterial Pleckstrin homology domain-containing protein</fullName>
    </recommendedName>
</protein>
<name>A0A518N2R0_9GAMM</name>
<evidence type="ECO:0008006" key="4">
    <source>
        <dbReference type="Google" id="ProtNLM"/>
    </source>
</evidence>
<evidence type="ECO:0000313" key="3">
    <source>
        <dbReference type="Proteomes" id="UP000316584"/>
    </source>
</evidence>
<keyword evidence="1" id="KW-0812">Transmembrane</keyword>
<accession>A0A518N2R0</accession>